<dbReference type="Gene3D" id="2.150.10.10">
    <property type="entry name" value="Serralysin-like metalloprotease, C-terminal"/>
    <property type="match status" value="1"/>
</dbReference>
<accession>A0ABU8XWA0</accession>
<name>A0ABU8XWA0_9PROT</name>
<dbReference type="Pfam" id="PF00353">
    <property type="entry name" value="HemolysinCabind"/>
    <property type="match status" value="2"/>
</dbReference>
<dbReference type="EMBL" id="JBBLZC010000025">
    <property type="protein sequence ID" value="MEK0085316.1"/>
    <property type="molecule type" value="Genomic_DNA"/>
</dbReference>
<dbReference type="RefSeq" id="WP_418161165.1">
    <property type="nucleotide sequence ID" value="NZ_JBBLZC010000025.1"/>
</dbReference>
<dbReference type="PRINTS" id="PR00313">
    <property type="entry name" value="CABNDNGRPT"/>
</dbReference>
<dbReference type="InterPro" id="IPR001343">
    <property type="entry name" value="Hemolysn_Ca-bd"/>
</dbReference>
<dbReference type="Proteomes" id="UP001375743">
    <property type="component" value="Unassembled WGS sequence"/>
</dbReference>
<gene>
    <name evidence="1" type="ORF">U1T56_19365</name>
</gene>
<dbReference type="SUPFAM" id="SSF51120">
    <property type="entry name" value="beta-Roll"/>
    <property type="match status" value="1"/>
</dbReference>
<dbReference type="PROSITE" id="PS00330">
    <property type="entry name" value="HEMOLYSIN_CALCIUM"/>
    <property type="match status" value="1"/>
</dbReference>
<dbReference type="InterPro" id="IPR011049">
    <property type="entry name" value="Serralysin-like_metalloprot_C"/>
</dbReference>
<organism evidence="1 2">
    <name type="scientific">Benzoatithermus flavus</name>
    <dbReference type="NCBI Taxonomy" id="3108223"/>
    <lineage>
        <taxon>Bacteria</taxon>
        <taxon>Pseudomonadati</taxon>
        <taxon>Pseudomonadota</taxon>
        <taxon>Alphaproteobacteria</taxon>
        <taxon>Geminicoccales</taxon>
        <taxon>Geminicoccaceae</taxon>
        <taxon>Benzoatithermus</taxon>
    </lineage>
</organism>
<evidence type="ECO:0008006" key="3">
    <source>
        <dbReference type="Google" id="ProtNLM"/>
    </source>
</evidence>
<protein>
    <recommendedName>
        <fullName evidence="3">Hemolysin-type calcium-binding repeat-containing protein</fullName>
    </recommendedName>
</protein>
<reference evidence="1 2" key="1">
    <citation type="submission" date="2024-01" db="EMBL/GenBank/DDBJ databases">
        <title>Multi-omics insights into the function and evolution of sodium benzoate biodegradation pathways in Benzoatithermus flavus gen. nov., sp. nov. from hot spring.</title>
        <authorList>
            <person name="Hu C.-J."/>
            <person name="Li W.-J."/>
        </authorList>
    </citation>
    <scope>NUCLEOTIDE SEQUENCE [LARGE SCALE GENOMIC DNA]</scope>
    <source>
        <strain evidence="1 2">SYSU G07066</strain>
    </source>
</reference>
<keyword evidence="2" id="KW-1185">Reference proteome</keyword>
<dbReference type="InterPro" id="IPR018511">
    <property type="entry name" value="Hemolysin-typ_Ca-bd_CS"/>
</dbReference>
<sequence>MAEILGSDFNDILIGSDDSDQIYGFQGDDLLLGMSGNDEIHGEEGADLLVGLDGDDLLYGGSDADVFAFGEGSGHDTIADFADQQDRIDLTSLTTLHDFGQILAHSSQSGADTVIDLGAAAGHAGGEDVLTLAGFDMARLDASDFILS</sequence>
<evidence type="ECO:0000313" key="1">
    <source>
        <dbReference type="EMBL" id="MEK0085316.1"/>
    </source>
</evidence>
<evidence type="ECO:0000313" key="2">
    <source>
        <dbReference type="Proteomes" id="UP001375743"/>
    </source>
</evidence>
<proteinExistence type="predicted"/>
<comment type="caution">
    <text evidence="1">The sequence shown here is derived from an EMBL/GenBank/DDBJ whole genome shotgun (WGS) entry which is preliminary data.</text>
</comment>